<dbReference type="Pfam" id="PF04130">
    <property type="entry name" value="GCP_C_terminal"/>
    <property type="match status" value="1"/>
</dbReference>
<evidence type="ECO:0000313" key="8">
    <source>
        <dbReference type="EMBL" id="ODV97792.1"/>
    </source>
</evidence>
<dbReference type="PANTHER" id="PTHR19302">
    <property type="entry name" value="GAMMA TUBULIN COMPLEX PROTEIN"/>
    <property type="match status" value="1"/>
</dbReference>
<dbReference type="GO" id="GO:0000278">
    <property type="term" value="P:mitotic cell cycle"/>
    <property type="evidence" value="ECO:0007669"/>
    <property type="project" value="TreeGrafter"/>
</dbReference>
<keyword evidence="2 5" id="KW-0963">Cytoplasm</keyword>
<dbReference type="GO" id="GO:0000930">
    <property type="term" value="C:gamma-tubulin complex"/>
    <property type="evidence" value="ECO:0007669"/>
    <property type="project" value="TreeGrafter"/>
</dbReference>
<keyword evidence="4 5" id="KW-0206">Cytoskeleton</keyword>
<dbReference type="InterPro" id="IPR042241">
    <property type="entry name" value="GCP_C_sf"/>
</dbReference>
<dbReference type="GO" id="GO:0000922">
    <property type="term" value="C:spindle pole"/>
    <property type="evidence" value="ECO:0007669"/>
    <property type="project" value="InterPro"/>
</dbReference>
<dbReference type="GO" id="GO:0031122">
    <property type="term" value="P:cytoplasmic microtubule organization"/>
    <property type="evidence" value="ECO:0007669"/>
    <property type="project" value="TreeGrafter"/>
</dbReference>
<dbReference type="OrthoDB" id="5860513at2759"/>
<organism evidence="8 9">
    <name type="scientific">Pachysolen tannophilus NRRL Y-2460</name>
    <dbReference type="NCBI Taxonomy" id="669874"/>
    <lineage>
        <taxon>Eukaryota</taxon>
        <taxon>Fungi</taxon>
        <taxon>Dikarya</taxon>
        <taxon>Ascomycota</taxon>
        <taxon>Saccharomycotina</taxon>
        <taxon>Pichiomycetes</taxon>
        <taxon>Pachysolenaceae</taxon>
        <taxon>Pachysolen</taxon>
    </lineage>
</organism>
<evidence type="ECO:0000256" key="5">
    <source>
        <dbReference type="RuleBase" id="RU363050"/>
    </source>
</evidence>
<dbReference type="InterPro" id="IPR041470">
    <property type="entry name" value="GCP_N"/>
</dbReference>
<evidence type="ECO:0000256" key="4">
    <source>
        <dbReference type="ARBA" id="ARBA00023212"/>
    </source>
</evidence>
<evidence type="ECO:0000256" key="2">
    <source>
        <dbReference type="ARBA" id="ARBA00022490"/>
    </source>
</evidence>
<feature type="domain" description="Gamma tubulin complex component protein N-terminal" evidence="7">
    <location>
        <begin position="180"/>
        <end position="472"/>
    </location>
</feature>
<evidence type="ECO:0000256" key="3">
    <source>
        <dbReference type="ARBA" id="ARBA00022701"/>
    </source>
</evidence>
<dbReference type="GO" id="GO:0043015">
    <property type="term" value="F:gamma-tubulin binding"/>
    <property type="evidence" value="ECO:0007669"/>
    <property type="project" value="InterPro"/>
</dbReference>
<dbReference type="Proteomes" id="UP000094236">
    <property type="component" value="Unassembled WGS sequence"/>
</dbReference>
<dbReference type="GO" id="GO:0051321">
    <property type="term" value="P:meiotic cell cycle"/>
    <property type="evidence" value="ECO:0007669"/>
    <property type="project" value="TreeGrafter"/>
</dbReference>
<dbReference type="PANTHER" id="PTHR19302:SF33">
    <property type="entry name" value="GAMMA-TUBULIN COMPLEX COMPONENT 5"/>
    <property type="match status" value="1"/>
</dbReference>
<dbReference type="GO" id="GO:0051225">
    <property type="term" value="P:spindle assembly"/>
    <property type="evidence" value="ECO:0007669"/>
    <property type="project" value="TreeGrafter"/>
</dbReference>
<dbReference type="GO" id="GO:0007020">
    <property type="term" value="P:microtubule nucleation"/>
    <property type="evidence" value="ECO:0007669"/>
    <property type="project" value="InterPro"/>
</dbReference>
<dbReference type="AlphaFoldDB" id="A0A1E4U1C8"/>
<keyword evidence="9" id="KW-1185">Reference proteome</keyword>
<dbReference type="Gene3D" id="1.20.120.1900">
    <property type="entry name" value="Gamma-tubulin complex, C-terminal domain"/>
    <property type="match status" value="1"/>
</dbReference>
<comment type="similarity">
    <text evidence="1 5">Belongs to the TUBGCP family.</text>
</comment>
<evidence type="ECO:0000259" key="7">
    <source>
        <dbReference type="Pfam" id="PF17681"/>
    </source>
</evidence>
<dbReference type="GO" id="GO:0005874">
    <property type="term" value="C:microtubule"/>
    <property type="evidence" value="ECO:0007669"/>
    <property type="project" value="UniProtKB-KW"/>
</dbReference>
<evidence type="ECO:0000259" key="6">
    <source>
        <dbReference type="Pfam" id="PF04130"/>
    </source>
</evidence>
<reference evidence="9" key="1">
    <citation type="submission" date="2016-05" db="EMBL/GenBank/DDBJ databases">
        <title>Comparative genomics of biotechnologically important yeasts.</title>
        <authorList>
            <consortium name="DOE Joint Genome Institute"/>
            <person name="Riley R."/>
            <person name="Haridas S."/>
            <person name="Wolfe K.H."/>
            <person name="Lopes M.R."/>
            <person name="Hittinger C.T."/>
            <person name="Goker M."/>
            <person name="Salamov A."/>
            <person name="Wisecaver J."/>
            <person name="Long T.M."/>
            <person name="Aerts A.L."/>
            <person name="Barry K."/>
            <person name="Choi C."/>
            <person name="Clum A."/>
            <person name="Coughlan A.Y."/>
            <person name="Deshpande S."/>
            <person name="Douglass A.P."/>
            <person name="Hanson S.J."/>
            <person name="Klenk H.-P."/>
            <person name="Labutti K."/>
            <person name="Lapidus A."/>
            <person name="Lindquist E."/>
            <person name="Lipzen A."/>
            <person name="Meier-Kolthoff J.P."/>
            <person name="Ohm R.A."/>
            <person name="Otillar R.P."/>
            <person name="Pangilinan J."/>
            <person name="Peng Y."/>
            <person name="Rokas A."/>
            <person name="Rosa C.A."/>
            <person name="Scheuner C."/>
            <person name="Sibirny A.A."/>
            <person name="Slot J.C."/>
            <person name="Stielow J.B."/>
            <person name="Sun H."/>
            <person name="Kurtzman C.P."/>
            <person name="Blackwell M."/>
            <person name="Grigoriev I.V."/>
            <person name="Jeffries T.W."/>
        </authorList>
    </citation>
    <scope>NUCLEOTIDE SEQUENCE [LARGE SCALE GENOMIC DNA]</scope>
    <source>
        <strain evidence="9">NRRL Y-2460</strain>
    </source>
</reference>
<evidence type="ECO:0000256" key="1">
    <source>
        <dbReference type="ARBA" id="ARBA00010337"/>
    </source>
</evidence>
<dbReference type="EMBL" id="KV454011">
    <property type="protein sequence ID" value="ODV97792.1"/>
    <property type="molecule type" value="Genomic_DNA"/>
</dbReference>
<accession>A0A1E4U1C8</accession>
<sequence length="885" mass="103818">MSMHSGQMIRVYFHKLISSLLPDEIDHYYADGLFENLYNFLILGDVDSTNSTSLQNIINEYKKVVLYQANSSSNWKIFQTVVENLISFNYDEEKILNYLIFLDDFKNNRNEEQEIRRPTTRYNSMPAINGNGNHINNNNMNNGFRANSFTLGSKTLNELIQPYYYNNHSDQNNITDEEILKYLSFTLLGSTSNIFPFINNGEGIKLPLNTNYSISGLLFKILEPALLYRKLIAIIENNNKHQNYSKSQIKVAFFTELQNNYLKNYAKLINDLFSAENHLTIKIVYLSIYDEIIKLRFLHYLTMNAELPSNEFLSLLFKFSDHGDALIQKVAKNLFDKSVAPYYEVLFKWITSGELNRFFVELKADHQQQQQQILTIAHQNEGIINAHKFIKHRVPEFIPLQACQKIYQIGKTIIFLKNYCKELKFLNDFSQKNDFLIKNFKEMNLVQKKLTNLINLQHKEIINYFNFVIVKKFGLLEILQNLNNFLLMSKGDFINSIIEKSSHVLNKPSNSLTSHQLTRILQDSIYDSTVKNFPKSTLNSLDARVLEIGGNSSTSSWDVFTLDYRINMPLSIILNNKDNESLKEYLRMFNFLFKLKRVQYLLHSNFNKKKTFREVNTYVKKLKLIKKNNKENFIIGEDDVKFAMVVNKFKKLNIINLNMLHFMNKITNFFNYEVIDKNFHKFIDLFSIKDEDNYQINSITENERNLKVLKQKLMPNKEFLSQINSQKDDDLPQPNIIKLEYNEFDIDELIENHKSYILSISRNKILNNKNLNSKGKVSNVFYIQQLNNLVHLIFKFVILFEEFYNNSLELLTVLNNKAFSNQSFEHEKAETDEYITMIGSKLGVLENNLYKDVLINFKGGLDFFVKDLISDDDLDLKYLGAMLDD</sequence>
<dbReference type="STRING" id="669874.A0A1E4U1C8"/>
<keyword evidence="3 5" id="KW-0493">Microtubule</keyword>
<gene>
    <name evidence="8" type="ORF">PACTADRAFT_47643</name>
</gene>
<dbReference type="Pfam" id="PF17681">
    <property type="entry name" value="GCP_N_terminal"/>
    <property type="match status" value="1"/>
</dbReference>
<dbReference type="InterPro" id="IPR007259">
    <property type="entry name" value="GCP"/>
</dbReference>
<protein>
    <recommendedName>
        <fullName evidence="5">Spindle pole body component</fullName>
    </recommendedName>
</protein>
<feature type="domain" description="Gamma tubulin complex component C-terminal" evidence="6">
    <location>
        <begin position="475"/>
        <end position="884"/>
    </location>
</feature>
<evidence type="ECO:0000313" key="9">
    <source>
        <dbReference type="Proteomes" id="UP000094236"/>
    </source>
</evidence>
<proteinExistence type="inferred from homology"/>
<dbReference type="GO" id="GO:0051011">
    <property type="term" value="F:microtubule minus-end binding"/>
    <property type="evidence" value="ECO:0007669"/>
    <property type="project" value="TreeGrafter"/>
</dbReference>
<dbReference type="GO" id="GO:0005816">
    <property type="term" value="C:spindle pole body"/>
    <property type="evidence" value="ECO:0007669"/>
    <property type="project" value="UniProtKB-ARBA"/>
</dbReference>
<comment type="subcellular location">
    <subcellularLocation>
        <location evidence="5">Cytoplasm</location>
        <location evidence="5">Cytoskeleton</location>
        <location evidence="5">Microtubule organizing center</location>
    </subcellularLocation>
</comment>
<dbReference type="InterPro" id="IPR040457">
    <property type="entry name" value="GCP_C"/>
</dbReference>
<name>A0A1E4U1C8_PACTA</name>